<feature type="signal peptide" evidence="9">
    <location>
        <begin position="1"/>
        <end position="18"/>
    </location>
</feature>
<sequence length="370" mass="42045">KMWLCLVALCLVLGVSHAVVPKRASHENPEQFMNISQIIRFHGYPSEEHEVLTDDGYFLSVNRIPYGREDAGNRGGLPVLLQHGVFLDGTSWISNFPSTSLAFILADAGYDVWLGNSRGNSWSRRHLNLSTDQEEFWDFSFHEMAIYDLPAMINFILQKTGQQKLYYIGHSQGSSIGFVAFSSLPRMAEKIKMFFVLAPHPSLGLTFTVFILLQVIFGTKEACLLGRKQRASLAKACSCQLLNKLCANGLFLVGGFNKKNLNASRTDVYISHFPDYTSVKNFIHWGQVGTLLFPSPPFYRIEDMTVPTALWSGGQDWATPTIETKRLLPRIPNLIHHEHFPDWNHLDHIWGLDAPQRMYRKIIDLMEKSQ</sequence>
<dbReference type="PIRSF" id="PIRSF000862">
    <property type="entry name" value="Steryl_ester_lip"/>
    <property type="match status" value="1"/>
</dbReference>
<feature type="active site" description="Charge relay system" evidence="7">
    <location>
        <position position="345"/>
    </location>
</feature>
<dbReference type="GO" id="GO:0016788">
    <property type="term" value="F:hydrolase activity, acting on ester bonds"/>
    <property type="evidence" value="ECO:0007669"/>
    <property type="project" value="InterPro"/>
</dbReference>
<name>A0A8C6ZJ71_NOTPE</name>
<dbReference type="SUPFAM" id="SSF53474">
    <property type="entry name" value="alpha/beta-Hydrolases"/>
    <property type="match status" value="1"/>
</dbReference>
<feature type="active site" description="Nucleophile" evidence="7">
    <location>
        <position position="171"/>
    </location>
</feature>
<reference evidence="11" key="1">
    <citation type="submission" date="2025-08" db="UniProtKB">
        <authorList>
            <consortium name="Ensembl"/>
        </authorList>
    </citation>
    <scope>IDENTIFICATION</scope>
</reference>
<accession>A0A8C6ZJ71</accession>
<dbReference type="PANTHER" id="PTHR11005">
    <property type="entry name" value="LYSOSOMAL ACID LIPASE-RELATED"/>
    <property type="match status" value="1"/>
</dbReference>
<feature type="chain" id="PRO_5034193483" description="Lipase" evidence="9">
    <location>
        <begin position="19"/>
        <end position="370"/>
    </location>
</feature>
<evidence type="ECO:0000256" key="6">
    <source>
        <dbReference type="PIRNR" id="PIRNR000862"/>
    </source>
</evidence>
<feature type="active site" description="Charge relay system" evidence="7">
    <location>
        <position position="316"/>
    </location>
</feature>
<dbReference type="InterPro" id="IPR029058">
    <property type="entry name" value="AB_hydrolase_fold"/>
</dbReference>
<feature type="transmembrane region" description="Helical" evidence="8">
    <location>
        <begin position="194"/>
        <end position="217"/>
    </location>
</feature>
<comment type="similarity">
    <text evidence="1 6">Belongs to the AB hydrolase superfamily. Lipase family.</text>
</comment>
<dbReference type="Pfam" id="PF00561">
    <property type="entry name" value="Abhydrolase_1"/>
    <property type="match status" value="1"/>
</dbReference>
<gene>
    <name evidence="11" type="primary">LOC112948439</name>
</gene>
<dbReference type="FunFam" id="3.40.50.1820:FF:000012">
    <property type="entry name" value="Lipase"/>
    <property type="match status" value="1"/>
</dbReference>
<evidence type="ECO:0000256" key="7">
    <source>
        <dbReference type="PIRSR" id="PIRSR000862-1"/>
    </source>
</evidence>
<evidence type="ECO:0000256" key="2">
    <source>
        <dbReference type="ARBA" id="ARBA00022729"/>
    </source>
</evidence>
<keyword evidence="3 6" id="KW-0442">Lipid degradation</keyword>
<dbReference type="GO" id="GO:0016042">
    <property type="term" value="P:lipid catabolic process"/>
    <property type="evidence" value="ECO:0007669"/>
    <property type="project" value="UniProtKB-KW"/>
</dbReference>
<evidence type="ECO:0000259" key="10">
    <source>
        <dbReference type="Pfam" id="PF00561"/>
    </source>
</evidence>
<proteinExistence type="inferred from homology"/>
<evidence type="ECO:0000256" key="9">
    <source>
        <dbReference type="SAM" id="SignalP"/>
    </source>
</evidence>
<dbReference type="Gene3D" id="3.40.50.1820">
    <property type="entry name" value="alpha/beta hydrolase"/>
    <property type="match status" value="1"/>
</dbReference>
<keyword evidence="8" id="KW-0812">Transmembrane</keyword>
<keyword evidence="6" id="KW-0378">Hydrolase</keyword>
<reference evidence="11" key="2">
    <citation type="submission" date="2025-09" db="UniProtKB">
        <authorList>
            <consortium name="Ensembl"/>
        </authorList>
    </citation>
    <scope>IDENTIFICATION</scope>
</reference>
<keyword evidence="12" id="KW-1185">Reference proteome</keyword>
<organism evidence="11 12">
    <name type="scientific">Nothoprocta perdicaria</name>
    <name type="common">Chilean tinamou</name>
    <name type="synonym">Crypturus perdicarius</name>
    <dbReference type="NCBI Taxonomy" id="30464"/>
    <lineage>
        <taxon>Eukaryota</taxon>
        <taxon>Metazoa</taxon>
        <taxon>Chordata</taxon>
        <taxon>Craniata</taxon>
        <taxon>Vertebrata</taxon>
        <taxon>Euteleostomi</taxon>
        <taxon>Archelosauria</taxon>
        <taxon>Archosauria</taxon>
        <taxon>Dinosauria</taxon>
        <taxon>Saurischia</taxon>
        <taxon>Theropoda</taxon>
        <taxon>Coelurosauria</taxon>
        <taxon>Aves</taxon>
        <taxon>Palaeognathae</taxon>
        <taxon>Tinamiformes</taxon>
        <taxon>Tinamidae</taxon>
        <taxon>Nothoprocta</taxon>
    </lineage>
</organism>
<dbReference type="Proteomes" id="UP000694420">
    <property type="component" value="Unplaced"/>
</dbReference>
<dbReference type="InterPro" id="IPR025483">
    <property type="entry name" value="Lipase_euk"/>
</dbReference>
<protein>
    <recommendedName>
        <fullName evidence="6">Lipase</fullName>
    </recommendedName>
</protein>
<keyword evidence="8" id="KW-1133">Transmembrane helix</keyword>
<evidence type="ECO:0000256" key="1">
    <source>
        <dbReference type="ARBA" id="ARBA00010701"/>
    </source>
</evidence>
<dbReference type="Ensembl" id="ENSNPET00000014075.1">
    <property type="protein sequence ID" value="ENSNPEP00000013739.1"/>
    <property type="gene ID" value="ENSNPEG00000010260.1"/>
</dbReference>
<keyword evidence="5" id="KW-0325">Glycoprotein</keyword>
<keyword evidence="8" id="KW-0472">Membrane</keyword>
<keyword evidence="4" id="KW-0443">Lipid metabolism</keyword>
<keyword evidence="2 9" id="KW-0732">Signal</keyword>
<evidence type="ECO:0000256" key="4">
    <source>
        <dbReference type="ARBA" id="ARBA00023098"/>
    </source>
</evidence>
<evidence type="ECO:0000256" key="8">
    <source>
        <dbReference type="SAM" id="Phobius"/>
    </source>
</evidence>
<evidence type="ECO:0000256" key="3">
    <source>
        <dbReference type="ARBA" id="ARBA00022963"/>
    </source>
</evidence>
<evidence type="ECO:0000313" key="11">
    <source>
        <dbReference type="Ensembl" id="ENSNPEP00000013739.1"/>
    </source>
</evidence>
<feature type="domain" description="AB hydrolase-1" evidence="10">
    <location>
        <begin position="78"/>
        <end position="351"/>
    </location>
</feature>
<evidence type="ECO:0000256" key="5">
    <source>
        <dbReference type="ARBA" id="ARBA00023180"/>
    </source>
</evidence>
<dbReference type="InterPro" id="IPR000073">
    <property type="entry name" value="AB_hydrolase_1"/>
</dbReference>
<evidence type="ECO:0000313" key="12">
    <source>
        <dbReference type="Proteomes" id="UP000694420"/>
    </source>
</evidence>
<dbReference type="AlphaFoldDB" id="A0A8C6ZJ71"/>